<comment type="catalytic activity">
    <reaction evidence="11">
        <text>a pyrimidine ribonucleoside 5'-phosphate + H2O = a pyrimidine nucleobase + D-ribose 5-phosphate</text>
        <dbReference type="Rhea" id="RHEA:13425"/>
        <dbReference type="ChEBI" id="CHEBI:15377"/>
        <dbReference type="ChEBI" id="CHEBI:26432"/>
        <dbReference type="ChEBI" id="CHEBI:78346"/>
        <dbReference type="ChEBI" id="CHEBI:138238"/>
        <dbReference type="EC" id="3.2.2.10"/>
    </reaction>
</comment>
<dbReference type="EC" id="3.2.2.4" evidence="3"/>
<comment type="catalytic activity">
    <reaction evidence="1">
        <text>AMP + H2O = D-ribose 5-phosphate + adenine</text>
        <dbReference type="Rhea" id="RHEA:20129"/>
        <dbReference type="ChEBI" id="CHEBI:15377"/>
        <dbReference type="ChEBI" id="CHEBI:16708"/>
        <dbReference type="ChEBI" id="CHEBI:78346"/>
        <dbReference type="ChEBI" id="CHEBI:456215"/>
        <dbReference type="EC" id="3.2.2.4"/>
    </reaction>
</comment>
<evidence type="ECO:0000256" key="9">
    <source>
        <dbReference type="ARBA" id="ARBA00052113"/>
    </source>
</evidence>
<dbReference type="EC" id="3.2.2.10" evidence="12"/>
<dbReference type="Pfam" id="PF03641">
    <property type="entry name" value="Lysine_decarbox"/>
    <property type="match status" value="1"/>
</dbReference>
<keyword evidence="4" id="KW-0378">Hydrolase</keyword>
<dbReference type="InterPro" id="IPR021826">
    <property type="entry name" value="PpnN_C"/>
</dbReference>
<reference evidence="21 22" key="1">
    <citation type="submission" date="2018-08" db="EMBL/GenBank/DDBJ databases">
        <title>Genomic Encyclopedia of Archaeal and Bacterial Type Strains, Phase II (KMG-II): from individual species to whole genera.</title>
        <authorList>
            <person name="Goeker M."/>
        </authorList>
    </citation>
    <scope>NUCLEOTIDE SEQUENCE [LARGE SCALE GENOMIC DNA]</scope>
    <source>
        <strain evidence="21 22">DSM 17905</strain>
    </source>
</reference>
<dbReference type="GO" id="GO:0008714">
    <property type="term" value="F:AMP nucleosidase activity"/>
    <property type="evidence" value="ECO:0007669"/>
    <property type="project" value="UniProtKB-EC"/>
</dbReference>
<feature type="domain" description="Pyrimidine/purine nucleotide 5'-monophosphate nucleosidase C-terminal" evidence="19">
    <location>
        <begin position="333"/>
        <end position="454"/>
    </location>
</feature>
<dbReference type="RefSeq" id="WP_038259412.1">
    <property type="nucleotide sequence ID" value="NZ_QTUB01000001.1"/>
</dbReference>
<dbReference type="SUPFAM" id="SSF102405">
    <property type="entry name" value="MCP/YpsA-like"/>
    <property type="match status" value="1"/>
</dbReference>
<dbReference type="FunFam" id="3.40.50.450:FF:000007">
    <property type="entry name" value="LOG family protein ygdH"/>
    <property type="match status" value="1"/>
</dbReference>
<evidence type="ECO:0000256" key="6">
    <source>
        <dbReference type="ARBA" id="ARBA00050093"/>
    </source>
</evidence>
<dbReference type="PANTHER" id="PTHR43393">
    <property type="entry name" value="CYTOKININ RIBOSIDE 5'-MONOPHOSPHATE PHOSPHORIBOHYDROLASE"/>
    <property type="match status" value="1"/>
</dbReference>
<keyword evidence="22" id="KW-1185">Reference proteome</keyword>
<dbReference type="GO" id="GO:0005829">
    <property type="term" value="C:cytosol"/>
    <property type="evidence" value="ECO:0007669"/>
    <property type="project" value="TreeGrafter"/>
</dbReference>
<dbReference type="InterPro" id="IPR037153">
    <property type="entry name" value="PpnN-like_sf"/>
</dbReference>
<organism evidence="21 22">
    <name type="scientific">Xenorhabdus cabanillasii</name>
    <dbReference type="NCBI Taxonomy" id="351673"/>
    <lineage>
        <taxon>Bacteria</taxon>
        <taxon>Pseudomonadati</taxon>
        <taxon>Pseudomonadota</taxon>
        <taxon>Gammaproteobacteria</taxon>
        <taxon>Enterobacterales</taxon>
        <taxon>Morganellaceae</taxon>
        <taxon>Xenorhabdus</taxon>
    </lineage>
</organism>
<evidence type="ECO:0000256" key="14">
    <source>
        <dbReference type="ARBA" id="ARBA00078101"/>
    </source>
</evidence>
<evidence type="ECO:0000256" key="5">
    <source>
        <dbReference type="ARBA" id="ARBA00031983"/>
    </source>
</evidence>
<evidence type="ECO:0000256" key="13">
    <source>
        <dbReference type="ARBA" id="ARBA00073719"/>
    </source>
</evidence>
<evidence type="ECO:0000256" key="11">
    <source>
        <dbReference type="ARBA" id="ARBA00052586"/>
    </source>
</evidence>
<dbReference type="InterPro" id="IPR049788">
    <property type="entry name" value="PpnN"/>
</dbReference>
<evidence type="ECO:0000256" key="17">
    <source>
        <dbReference type="ARBA" id="ARBA00083539"/>
    </source>
</evidence>
<dbReference type="Pfam" id="PF14793">
    <property type="entry name" value="DUF4478"/>
    <property type="match status" value="1"/>
</dbReference>
<dbReference type="AlphaFoldDB" id="A0A3D9UCJ5"/>
<gene>
    <name evidence="21" type="ORF">BDD26_1716</name>
</gene>
<dbReference type="GO" id="GO:0047405">
    <property type="term" value="F:pyrimidine-5'-nucleotide nucleosidase activity"/>
    <property type="evidence" value="ECO:0007669"/>
    <property type="project" value="UniProtKB-EC"/>
</dbReference>
<evidence type="ECO:0000256" key="16">
    <source>
        <dbReference type="ARBA" id="ARBA00082596"/>
    </source>
</evidence>
<evidence type="ECO:0000256" key="1">
    <source>
        <dbReference type="ARBA" id="ARBA00000274"/>
    </source>
</evidence>
<evidence type="ECO:0000256" key="7">
    <source>
        <dbReference type="ARBA" id="ARBA00050647"/>
    </source>
</evidence>
<dbReference type="InterPro" id="IPR027820">
    <property type="entry name" value="PpnN_N"/>
</dbReference>
<evidence type="ECO:0000256" key="12">
    <source>
        <dbReference type="ARBA" id="ARBA00066754"/>
    </source>
</evidence>
<evidence type="ECO:0000313" key="21">
    <source>
        <dbReference type="EMBL" id="REF26996.1"/>
    </source>
</evidence>
<evidence type="ECO:0000256" key="2">
    <source>
        <dbReference type="ARBA" id="ARBA00006763"/>
    </source>
</evidence>
<dbReference type="NCBIfam" id="NF038390">
    <property type="entry name" value="Nsidase_PpnN"/>
    <property type="match status" value="1"/>
</dbReference>
<dbReference type="EMBL" id="QTUB01000001">
    <property type="protein sequence ID" value="REF26996.1"/>
    <property type="molecule type" value="Genomic_DNA"/>
</dbReference>
<dbReference type="FunFam" id="3.30.1850.10:FF:000001">
    <property type="entry name" value="LOG family protein YgdH"/>
    <property type="match status" value="1"/>
</dbReference>
<evidence type="ECO:0000256" key="10">
    <source>
        <dbReference type="ARBA" id="ARBA00052189"/>
    </source>
</evidence>
<dbReference type="Proteomes" id="UP000256294">
    <property type="component" value="Unassembled WGS sequence"/>
</dbReference>
<protein>
    <recommendedName>
        <fullName evidence="13">Pyrimidine/purine nucleotide 5'-monophosphate nucleosidase</fullName>
        <ecNumber evidence="12">3.2.2.10</ecNumber>
        <ecNumber evidence="3">3.2.2.4</ecNumber>
    </recommendedName>
    <alternativeName>
        <fullName evidence="5">AMP nucleosidase</fullName>
    </alternativeName>
    <alternativeName>
        <fullName evidence="16">CMP nucleosidase</fullName>
    </alternativeName>
    <alternativeName>
        <fullName evidence="15">GMP nucleosidase</fullName>
    </alternativeName>
    <alternativeName>
        <fullName evidence="17">IMP nucleosidase</fullName>
    </alternativeName>
    <alternativeName>
        <fullName evidence="18">UMP nucleosidase</fullName>
    </alternativeName>
    <alternativeName>
        <fullName evidence="14">dTMP nucleosidase</fullName>
    </alternativeName>
</protein>
<evidence type="ECO:0000313" key="22">
    <source>
        <dbReference type="Proteomes" id="UP000256294"/>
    </source>
</evidence>
<comment type="caution">
    <text evidence="21">The sequence shown here is derived from an EMBL/GenBank/DDBJ whole genome shotgun (WGS) entry which is preliminary data.</text>
</comment>
<accession>A0A3D9UCJ5</accession>
<evidence type="ECO:0000256" key="18">
    <source>
        <dbReference type="ARBA" id="ARBA00083890"/>
    </source>
</evidence>
<evidence type="ECO:0000256" key="4">
    <source>
        <dbReference type="ARBA" id="ARBA00022801"/>
    </source>
</evidence>
<sequence>MITHVSPLGSMDLLSQLEVDTLKRTASSDLYRLFRNCSLAVLNSGSQTDNGKELLSKYKDFDINVLRRERGVKLELVNPPEEAFVDGKIIRSLRANLFAVLRDILFVHSQLVDAQKADSLNLKNGMHITNTVFSILRNAKALHLAEDPNMIVCWGGHSISEKEYLYARKVGNELGLRELNVCTGCGAGAMEAPMKGAAVGHAQQRYKNSRFIGITEPSIIAAEPPNPLVNELIIMPDIEKRLEAFVRIAHGIIIFPGGAGTAEELLYLLGILMHPENQNQVLPLVLTGPKESTDYFHVLDEFIVNTLGEQARNHYRIIMENPSEVAKVMKTAMPQVKENRRSTGDAYSFNWAMKISHDLQFPFEPTHENMANQNLHPNQSTERLVAALRRVFSGIVAGNVKEIGIQAIEKHGVFKIHGDTEIMRRMDNLLENFVKQDRMKLPGGTAYEPCYKIIR</sequence>
<proteinExistence type="inferred from homology"/>
<evidence type="ECO:0000256" key="8">
    <source>
        <dbReference type="ARBA" id="ARBA00051083"/>
    </source>
</evidence>
<evidence type="ECO:0000256" key="15">
    <source>
        <dbReference type="ARBA" id="ARBA00082430"/>
    </source>
</evidence>
<evidence type="ECO:0000259" key="19">
    <source>
        <dbReference type="Pfam" id="PF11892"/>
    </source>
</evidence>
<dbReference type="InterPro" id="IPR031100">
    <property type="entry name" value="LOG_fam"/>
</dbReference>
<dbReference type="Gene3D" id="3.40.50.450">
    <property type="match status" value="1"/>
</dbReference>
<name>A0A3D9UCJ5_9GAMM</name>
<feature type="domain" description="Pyrimidine/purine nucleotide 5'-monophosphate nucleosidase N-terminal" evidence="20">
    <location>
        <begin position="4"/>
        <end position="110"/>
    </location>
</feature>
<comment type="similarity">
    <text evidence="2">Belongs to the LOG family.</text>
</comment>
<evidence type="ECO:0000259" key="20">
    <source>
        <dbReference type="Pfam" id="PF14793"/>
    </source>
</evidence>
<dbReference type="Gene3D" id="3.30.1850.10">
    <property type="entry name" value="MoCo carrier protein-like"/>
    <property type="match status" value="1"/>
</dbReference>
<comment type="catalytic activity">
    <reaction evidence="10">
        <text>CMP + H2O = cytosine + D-ribose 5-phosphate</text>
        <dbReference type="Rhea" id="RHEA:30075"/>
        <dbReference type="ChEBI" id="CHEBI:15377"/>
        <dbReference type="ChEBI" id="CHEBI:16040"/>
        <dbReference type="ChEBI" id="CHEBI:60377"/>
        <dbReference type="ChEBI" id="CHEBI:78346"/>
        <dbReference type="EC" id="3.2.2.10"/>
    </reaction>
</comment>
<comment type="catalytic activity">
    <reaction evidence="7">
        <text>UMP + H2O = D-ribose 5-phosphate + uracil</text>
        <dbReference type="Rhea" id="RHEA:52704"/>
        <dbReference type="ChEBI" id="CHEBI:15377"/>
        <dbReference type="ChEBI" id="CHEBI:17568"/>
        <dbReference type="ChEBI" id="CHEBI:57865"/>
        <dbReference type="ChEBI" id="CHEBI:78346"/>
    </reaction>
</comment>
<dbReference type="InterPro" id="IPR052341">
    <property type="entry name" value="LOG_family_nucleotidases"/>
</dbReference>
<evidence type="ECO:0000256" key="3">
    <source>
        <dbReference type="ARBA" id="ARBA00011985"/>
    </source>
</evidence>
<comment type="catalytic activity">
    <reaction evidence="9">
        <text>IMP + H2O = hypoxanthine + D-ribose 5-phosphate</text>
        <dbReference type="Rhea" id="RHEA:20469"/>
        <dbReference type="ChEBI" id="CHEBI:15377"/>
        <dbReference type="ChEBI" id="CHEBI:17368"/>
        <dbReference type="ChEBI" id="CHEBI:58053"/>
        <dbReference type="ChEBI" id="CHEBI:78346"/>
    </reaction>
</comment>
<dbReference type="PANTHER" id="PTHR43393:SF1">
    <property type="entry name" value="PYRIMIDINE_PURINE NUCLEOTIDE 5'-MONOPHOSPHATE NUCLEOSIDASE"/>
    <property type="match status" value="1"/>
</dbReference>
<comment type="catalytic activity">
    <reaction evidence="8">
        <text>GMP + H2O = guanine + D-ribose 5-phosphate</text>
        <dbReference type="Rhea" id="RHEA:52708"/>
        <dbReference type="ChEBI" id="CHEBI:15377"/>
        <dbReference type="ChEBI" id="CHEBI:16235"/>
        <dbReference type="ChEBI" id="CHEBI:58115"/>
        <dbReference type="ChEBI" id="CHEBI:78346"/>
    </reaction>
</comment>
<comment type="catalytic activity">
    <reaction evidence="6">
        <text>dTMP + H2O = 2-deoxy-D-ribose 5-phosphate + thymine</text>
        <dbReference type="Rhea" id="RHEA:52712"/>
        <dbReference type="ChEBI" id="CHEBI:15377"/>
        <dbReference type="ChEBI" id="CHEBI:17821"/>
        <dbReference type="ChEBI" id="CHEBI:62877"/>
        <dbReference type="ChEBI" id="CHEBI:63528"/>
    </reaction>
</comment>
<dbReference type="Pfam" id="PF11892">
    <property type="entry name" value="PpnN_C"/>
    <property type="match status" value="1"/>
</dbReference>